<proteinExistence type="predicted"/>
<evidence type="ECO:0000313" key="1">
    <source>
        <dbReference type="EMBL" id="KIM36999.1"/>
    </source>
</evidence>
<keyword evidence="2" id="KW-1185">Reference proteome</keyword>
<evidence type="ECO:0000313" key="2">
    <source>
        <dbReference type="Proteomes" id="UP000053424"/>
    </source>
</evidence>
<organism evidence="1 2">
    <name type="scientific">Hebeloma cylindrosporum</name>
    <dbReference type="NCBI Taxonomy" id="76867"/>
    <lineage>
        <taxon>Eukaryota</taxon>
        <taxon>Fungi</taxon>
        <taxon>Dikarya</taxon>
        <taxon>Basidiomycota</taxon>
        <taxon>Agaricomycotina</taxon>
        <taxon>Agaricomycetes</taxon>
        <taxon>Agaricomycetidae</taxon>
        <taxon>Agaricales</taxon>
        <taxon>Agaricineae</taxon>
        <taxon>Hymenogastraceae</taxon>
        <taxon>Hebeloma</taxon>
    </lineage>
</organism>
<sequence>MLNLSLSHTLSHIDNPLQTTATAPPYRIVVCIPIDAPPVPWDGHLYTRASNASSLDLHTIRFPRAKTTISAVATSCLV</sequence>
<dbReference type="Proteomes" id="UP000053424">
    <property type="component" value="Unassembled WGS sequence"/>
</dbReference>
<name>A0A0C3BY75_HEBCY</name>
<reference evidence="1 2" key="1">
    <citation type="submission" date="2014-04" db="EMBL/GenBank/DDBJ databases">
        <authorList>
            <consortium name="DOE Joint Genome Institute"/>
            <person name="Kuo A."/>
            <person name="Gay G."/>
            <person name="Dore J."/>
            <person name="Kohler A."/>
            <person name="Nagy L.G."/>
            <person name="Floudas D."/>
            <person name="Copeland A."/>
            <person name="Barry K.W."/>
            <person name="Cichocki N."/>
            <person name="Veneault-Fourrey C."/>
            <person name="LaButti K."/>
            <person name="Lindquist E.A."/>
            <person name="Lipzen A."/>
            <person name="Lundell T."/>
            <person name="Morin E."/>
            <person name="Murat C."/>
            <person name="Sun H."/>
            <person name="Tunlid A."/>
            <person name="Henrissat B."/>
            <person name="Grigoriev I.V."/>
            <person name="Hibbett D.S."/>
            <person name="Martin F."/>
            <person name="Nordberg H.P."/>
            <person name="Cantor M.N."/>
            <person name="Hua S.X."/>
        </authorList>
    </citation>
    <scope>NUCLEOTIDE SEQUENCE [LARGE SCALE GENOMIC DNA]</scope>
    <source>
        <strain evidence="2">h7</strain>
    </source>
</reference>
<reference evidence="2" key="2">
    <citation type="submission" date="2015-01" db="EMBL/GenBank/DDBJ databases">
        <title>Evolutionary Origins and Diversification of the Mycorrhizal Mutualists.</title>
        <authorList>
            <consortium name="DOE Joint Genome Institute"/>
            <consortium name="Mycorrhizal Genomics Consortium"/>
            <person name="Kohler A."/>
            <person name="Kuo A."/>
            <person name="Nagy L.G."/>
            <person name="Floudas D."/>
            <person name="Copeland A."/>
            <person name="Barry K.W."/>
            <person name="Cichocki N."/>
            <person name="Veneault-Fourrey C."/>
            <person name="LaButti K."/>
            <person name="Lindquist E.A."/>
            <person name="Lipzen A."/>
            <person name="Lundell T."/>
            <person name="Morin E."/>
            <person name="Murat C."/>
            <person name="Riley R."/>
            <person name="Ohm R."/>
            <person name="Sun H."/>
            <person name="Tunlid A."/>
            <person name="Henrissat B."/>
            <person name="Grigoriev I.V."/>
            <person name="Hibbett D.S."/>
            <person name="Martin F."/>
        </authorList>
    </citation>
    <scope>NUCLEOTIDE SEQUENCE [LARGE SCALE GENOMIC DNA]</scope>
    <source>
        <strain evidence="2">h7</strain>
    </source>
</reference>
<gene>
    <name evidence="1" type="ORF">M413DRAFT_448736</name>
</gene>
<dbReference type="EMBL" id="KN831800">
    <property type="protein sequence ID" value="KIM36999.1"/>
    <property type="molecule type" value="Genomic_DNA"/>
</dbReference>
<protein>
    <submittedName>
        <fullName evidence="1">Uncharacterized protein</fullName>
    </submittedName>
</protein>
<dbReference type="HOGENOM" id="CLU_2622306_0_0_1"/>
<dbReference type="AlphaFoldDB" id="A0A0C3BY75"/>
<accession>A0A0C3BY75</accession>